<dbReference type="PANTHER" id="PTHR32470:SF2">
    <property type="entry name" value="NADH DEHYDROGENASE [UBIQUINONE] 1 ALPHA SUBCOMPLEX ASSEMBLY FACTOR 2"/>
    <property type="match status" value="1"/>
</dbReference>
<evidence type="ECO:0000313" key="3">
    <source>
        <dbReference type="EMBL" id="KAK2188001.1"/>
    </source>
</evidence>
<dbReference type="GO" id="GO:0005739">
    <property type="term" value="C:mitochondrion"/>
    <property type="evidence" value="ECO:0007669"/>
    <property type="project" value="TreeGrafter"/>
</dbReference>
<sequence>MPGKPAPGLFARILTNLRHRSGVRHQQEVFVGEDEHGNRYFERRADPSKDLKAQRRLEPRDSDQFKAPTVPVEWTTWLQHRRKEPPTTEEREQNYVKMIIIQQRAKELEEKRRMENPEPEKEEDITQINKNTAFPKYADYDEIIKKVEEGDDTGSKK</sequence>
<feature type="region of interest" description="Disordered" evidence="2">
    <location>
        <begin position="109"/>
        <end position="133"/>
    </location>
</feature>
<feature type="compositionally biased region" description="Basic and acidic residues" evidence="2">
    <location>
        <begin position="109"/>
        <end position="119"/>
    </location>
</feature>
<gene>
    <name evidence="3" type="ORF">NP493_147g01037</name>
</gene>
<organism evidence="3 4">
    <name type="scientific">Ridgeia piscesae</name>
    <name type="common">Tubeworm</name>
    <dbReference type="NCBI Taxonomy" id="27915"/>
    <lineage>
        <taxon>Eukaryota</taxon>
        <taxon>Metazoa</taxon>
        <taxon>Spiralia</taxon>
        <taxon>Lophotrochozoa</taxon>
        <taxon>Annelida</taxon>
        <taxon>Polychaeta</taxon>
        <taxon>Sedentaria</taxon>
        <taxon>Canalipalpata</taxon>
        <taxon>Sabellida</taxon>
        <taxon>Siboglinidae</taxon>
        <taxon>Ridgeia</taxon>
    </lineage>
</organism>
<dbReference type="InterPro" id="IPR007763">
    <property type="entry name" value="NDUFA12"/>
</dbReference>
<dbReference type="EMBL" id="JAODUO010000147">
    <property type="protein sequence ID" value="KAK2188001.1"/>
    <property type="molecule type" value="Genomic_DNA"/>
</dbReference>
<dbReference type="Proteomes" id="UP001209878">
    <property type="component" value="Unassembled WGS sequence"/>
</dbReference>
<keyword evidence="4" id="KW-1185">Reference proteome</keyword>
<evidence type="ECO:0000256" key="2">
    <source>
        <dbReference type="SAM" id="MobiDB-lite"/>
    </source>
</evidence>
<dbReference type="GO" id="GO:0045271">
    <property type="term" value="C:respiratory chain complex I"/>
    <property type="evidence" value="ECO:0007669"/>
    <property type="project" value="InterPro"/>
</dbReference>
<evidence type="ECO:0008006" key="5">
    <source>
        <dbReference type="Google" id="ProtNLM"/>
    </source>
</evidence>
<reference evidence="3" key="1">
    <citation type="journal article" date="2023" name="Mol. Biol. Evol.">
        <title>Third-Generation Sequencing Reveals the Adaptive Role of the Epigenome in Three Deep-Sea Polychaetes.</title>
        <authorList>
            <person name="Perez M."/>
            <person name="Aroh O."/>
            <person name="Sun Y."/>
            <person name="Lan Y."/>
            <person name="Juniper S.K."/>
            <person name="Young C.R."/>
            <person name="Angers B."/>
            <person name="Qian P.Y."/>
        </authorList>
    </citation>
    <scope>NUCLEOTIDE SEQUENCE</scope>
    <source>
        <strain evidence="3">R07B-5</strain>
    </source>
</reference>
<name>A0AAD9UG09_RIDPI</name>
<protein>
    <recommendedName>
        <fullName evidence="5">NADH dehydrogenase [ubiquinone] 1 alpha subcomplex assembly factor 2</fullName>
    </recommendedName>
</protein>
<comment type="similarity">
    <text evidence="1">Belongs to the complex I NDUFA12 subunit family.</text>
</comment>
<comment type="caution">
    <text evidence="3">The sequence shown here is derived from an EMBL/GenBank/DDBJ whole genome shotgun (WGS) entry which is preliminary data.</text>
</comment>
<accession>A0AAD9UG09</accession>
<evidence type="ECO:0000313" key="4">
    <source>
        <dbReference type="Proteomes" id="UP001209878"/>
    </source>
</evidence>
<feature type="compositionally biased region" description="Basic and acidic residues" evidence="2">
    <location>
        <begin position="40"/>
        <end position="64"/>
    </location>
</feature>
<feature type="region of interest" description="Disordered" evidence="2">
    <location>
        <begin position="40"/>
        <end position="68"/>
    </location>
</feature>
<dbReference type="Pfam" id="PF05071">
    <property type="entry name" value="NDUFA12"/>
    <property type="match status" value="1"/>
</dbReference>
<proteinExistence type="inferred from homology"/>
<dbReference type="InterPro" id="IPR052618">
    <property type="entry name" value="ComplexI_NDUFA12"/>
</dbReference>
<dbReference type="PANTHER" id="PTHR32470">
    <property type="entry name" value="ADH DEHYDROGENASE [UBIQUINONE] 1 ALPHA SUBCOMPLEX ASSEMBLY FACTOR 2"/>
    <property type="match status" value="1"/>
</dbReference>
<dbReference type="AlphaFoldDB" id="A0AAD9UG09"/>
<evidence type="ECO:0000256" key="1">
    <source>
        <dbReference type="ARBA" id="ARBA00007355"/>
    </source>
</evidence>
<dbReference type="GO" id="GO:0032981">
    <property type="term" value="P:mitochondrial respiratory chain complex I assembly"/>
    <property type="evidence" value="ECO:0007669"/>
    <property type="project" value="TreeGrafter"/>
</dbReference>